<protein>
    <submittedName>
        <fullName evidence="1">Uncharacterized protein</fullName>
    </submittedName>
</protein>
<reference evidence="1 2" key="1">
    <citation type="journal article" date="2018" name="Nat. Ecol. Evol.">
        <title>Pezizomycetes genomes reveal the molecular basis of ectomycorrhizal truffle lifestyle.</title>
        <authorList>
            <person name="Murat C."/>
            <person name="Payen T."/>
            <person name="Noel B."/>
            <person name="Kuo A."/>
            <person name="Morin E."/>
            <person name="Chen J."/>
            <person name="Kohler A."/>
            <person name="Krizsan K."/>
            <person name="Balestrini R."/>
            <person name="Da Silva C."/>
            <person name="Montanini B."/>
            <person name="Hainaut M."/>
            <person name="Levati E."/>
            <person name="Barry K.W."/>
            <person name="Belfiori B."/>
            <person name="Cichocki N."/>
            <person name="Clum A."/>
            <person name="Dockter R.B."/>
            <person name="Fauchery L."/>
            <person name="Guy J."/>
            <person name="Iotti M."/>
            <person name="Le Tacon F."/>
            <person name="Lindquist E.A."/>
            <person name="Lipzen A."/>
            <person name="Malagnac F."/>
            <person name="Mello A."/>
            <person name="Molinier V."/>
            <person name="Miyauchi S."/>
            <person name="Poulain J."/>
            <person name="Riccioni C."/>
            <person name="Rubini A."/>
            <person name="Sitrit Y."/>
            <person name="Splivallo R."/>
            <person name="Traeger S."/>
            <person name="Wang M."/>
            <person name="Zifcakova L."/>
            <person name="Wipf D."/>
            <person name="Zambonelli A."/>
            <person name="Paolocci F."/>
            <person name="Nowrousian M."/>
            <person name="Ottonello S."/>
            <person name="Baldrian P."/>
            <person name="Spatafora J.W."/>
            <person name="Henrissat B."/>
            <person name="Nagy L.G."/>
            <person name="Aury J.M."/>
            <person name="Wincker P."/>
            <person name="Grigoriev I.V."/>
            <person name="Bonfante P."/>
            <person name="Martin F.M."/>
        </authorList>
    </citation>
    <scope>NUCLEOTIDE SEQUENCE [LARGE SCALE GENOMIC DNA]</scope>
    <source>
        <strain evidence="1 2">120613-1</strain>
    </source>
</reference>
<proteinExistence type="predicted"/>
<sequence length="58" mass="6620">MHERVGAQEPGNETELRIALQEVWENKLTMERINSEIGRLSHVMAHCLISDGNNNYQG</sequence>
<evidence type="ECO:0000313" key="2">
    <source>
        <dbReference type="Proteomes" id="UP000276215"/>
    </source>
</evidence>
<dbReference type="EMBL" id="ML120363">
    <property type="protein sequence ID" value="RPB03338.1"/>
    <property type="molecule type" value="Genomic_DNA"/>
</dbReference>
<dbReference type="AlphaFoldDB" id="A0A3N4K1E1"/>
<gene>
    <name evidence="1" type="ORF">L873DRAFT_232784</name>
</gene>
<keyword evidence="2" id="KW-1185">Reference proteome</keyword>
<evidence type="ECO:0000313" key="1">
    <source>
        <dbReference type="EMBL" id="RPB03338.1"/>
    </source>
</evidence>
<accession>A0A3N4K1E1</accession>
<organism evidence="1 2">
    <name type="scientific">Choiromyces venosus 120613-1</name>
    <dbReference type="NCBI Taxonomy" id="1336337"/>
    <lineage>
        <taxon>Eukaryota</taxon>
        <taxon>Fungi</taxon>
        <taxon>Dikarya</taxon>
        <taxon>Ascomycota</taxon>
        <taxon>Pezizomycotina</taxon>
        <taxon>Pezizomycetes</taxon>
        <taxon>Pezizales</taxon>
        <taxon>Tuberaceae</taxon>
        <taxon>Choiromyces</taxon>
    </lineage>
</organism>
<dbReference type="Proteomes" id="UP000276215">
    <property type="component" value="Unassembled WGS sequence"/>
</dbReference>
<name>A0A3N4K1E1_9PEZI</name>